<feature type="non-terminal residue" evidence="1">
    <location>
        <position position="1"/>
    </location>
</feature>
<reference evidence="1" key="1">
    <citation type="journal article" date="2014" name="Front. Microbiol.">
        <title>High frequency of phylogenetically diverse reductive dehalogenase-homologous genes in deep subseafloor sedimentary metagenomes.</title>
        <authorList>
            <person name="Kawai M."/>
            <person name="Futagami T."/>
            <person name="Toyoda A."/>
            <person name="Takaki Y."/>
            <person name="Nishi S."/>
            <person name="Hori S."/>
            <person name="Arai W."/>
            <person name="Tsubouchi T."/>
            <person name="Morono Y."/>
            <person name="Uchiyama I."/>
            <person name="Ito T."/>
            <person name="Fujiyama A."/>
            <person name="Inagaki F."/>
            <person name="Takami H."/>
        </authorList>
    </citation>
    <scope>NUCLEOTIDE SEQUENCE</scope>
    <source>
        <strain evidence="1">Expedition CK06-06</strain>
    </source>
</reference>
<protein>
    <submittedName>
        <fullName evidence="1">Uncharacterized protein</fullName>
    </submittedName>
</protein>
<name>X0TF10_9ZZZZ</name>
<evidence type="ECO:0000313" key="1">
    <source>
        <dbReference type="EMBL" id="GAF91794.1"/>
    </source>
</evidence>
<comment type="caution">
    <text evidence="1">The sequence shown here is derived from an EMBL/GenBank/DDBJ whole genome shotgun (WGS) entry which is preliminary data.</text>
</comment>
<dbReference type="AlphaFoldDB" id="X0TF10"/>
<gene>
    <name evidence="1" type="ORF">S01H1_29644</name>
</gene>
<accession>X0TF10</accession>
<proteinExistence type="predicted"/>
<dbReference type="EMBL" id="BARS01018198">
    <property type="protein sequence ID" value="GAF91794.1"/>
    <property type="molecule type" value="Genomic_DNA"/>
</dbReference>
<sequence>NIGGAVASTYDDGAAPAGTVTPGVASAGDGTVLAHVVLSLAGEGINDGDTNDYRCSLTAPDAAGQTSGDDTGFRRPTGLTYKWYRSQTDVDAGPWDVVAGGTTDPFNDANYPANGDGRYAYCEVNATGADAQDSTSDRGFRAVIPTVTTLHCSGFAEYSAVVNGVIISSIPVSTTIGFDYGLTDAYGDSWTTTGTWDDAELFWGELTALTPATVYHFRAKASNGFWGYGEDMVFSTQGSPVLYEYLNDNDDDVGDDIYAGEWADQQFTVGATAHSLT</sequence>
<organism evidence="1">
    <name type="scientific">marine sediment metagenome</name>
    <dbReference type="NCBI Taxonomy" id="412755"/>
    <lineage>
        <taxon>unclassified sequences</taxon>
        <taxon>metagenomes</taxon>
        <taxon>ecological metagenomes</taxon>
    </lineage>
</organism>
<feature type="non-terminal residue" evidence="1">
    <location>
        <position position="277"/>
    </location>
</feature>